<evidence type="ECO:0000313" key="8">
    <source>
        <dbReference type="Proteomes" id="UP001139031"/>
    </source>
</evidence>
<dbReference type="InterPro" id="IPR011020">
    <property type="entry name" value="HTTM-like"/>
</dbReference>
<evidence type="ECO:0000256" key="1">
    <source>
        <dbReference type="ARBA" id="ARBA00004127"/>
    </source>
</evidence>
<feature type="transmembrane region" description="Helical" evidence="5">
    <location>
        <begin position="236"/>
        <end position="258"/>
    </location>
</feature>
<feature type="transmembrane region" description="Helical" evidence="5">
    <location>
        <begin position="416"/>
        <end position="434"/>
    </location>
</feature>
<dbReference type="PANTHER" id="PTHR39535:SF2">
    <property type="entry name" value="HTTM DOMAIN-CONTAINING PROTEIN"/>
    <property type="match status" value="1"/>
</dbReference>
<evidence type="ECO:0000259" key="6">
    <source>
        <dbReference type="SMART" id="SM00752"/>
    </source>
</evidence>
<organism evidence="7 8">
    <name type="scientific">Nannocystis pusilla</name>
    <dbReference type="NCBI Taxonomy" id="889268"/>
    <lineage>
        <taxon>Bacteria</taxon>
        <taxon>Pseudomonadati</taxon>
        <taxon>Myxococcota</taxon>
        <taxon>Polyangia</taxon>
        <taxon>Nannocystales</taxon>
        <taxon>Nannocystaceae</taxon>
        <taxon>Nannocystis</taxon>
    </lineage>
</organism>
<evidence type="ECO:0000256" key="2">
    <source>
        <dbReference type="ARBA" id="ARBA00022692"/>
    </source>
</evidence>
<accession>A0ABS7U548</accession>
<feature type="transmembrane region" description="Helical" evidence="5">
    <location>
        <begin position="60"/>
        <end position="84"/>
    </location>
</feature>
<feature type="transmembrane region" description="Helical" evidence="5">
    <location>
        <begin position="138"/>
        <end position="157"/>
    </location>
</feature>
<sequence length="593" mass="67050">MLLALLAPAKGPVIDVSGHLSVATGVLWLGLACALAFFLVRPELWRRLWLERVDPRPAGLFRIVYGVVVLWTLLDLIPLLRFLFTDEGLWLPAMARKNYGGELRRLWDPEHGFEHWWSVIPALWSKFSLFHLRADPTFVWAVFGLTCASVTAMILGIKTRLSTLASWFLVNTFYSYSPVFYSGGDTVLRVFLFLGLLTRWGEAYSLDAWWRRKRELLAGSVVVPALRKIPAWPLRIMMLQLAIIYCATGALKSGFTWFDGTALFYALSLDHFYRHPAQIQVATFLHMIGFLPLSTWVTKAWETLFPLALVGVALRRFEREASAGTWPKVQMWRRLLSYALVAAVIGALAYVGGLAAYYYHRPTEGPVPLTREQAQALVVAGALAFPALLVGCYLWLRARRPQAHAWVLRWLCGKRLWLSIGLVMHLVIDVVMNVGTFVQVMLAIYIPWLSAAELDAIWRTLMSRPLGEGEGERPKRKAGWRDALLRPLDRLRYRGPREPYVIHHAADEASVRRVALLRMWDLGSRLTFETDPSVPAGALAVTVPGDKKRLAGVEAGRALVAILPGFWWLYPWCLAPGVRTLAGRTVLRTFELR</sequence>
<evidence type="ECO:0000256" key="5">
    <source>
        <dbReference type="SAM" id="Phobius"/>
    </source>
</evidence>
<feature type="transmembrane region" description="Helical" evidence="5">
    <location>
        <begin position="164"/>
        <end position="181"/>
    </location>
</feature>
<dbReference type="SMART" id="SM00752">
    <property type="entry name" value="HTTM"/>
    <property type="match status" value="1"/>
</dbReference>
<feature type="domain" description="HTTM-like" evidence="6">
    <location>
        <begin position="50"/>
        <end position="362"/>
    </location>
</feature>
<evidence type="ECO:0000256" key="4">
    <source>
        <dbReference type="ARBA" id="ARBA00023136"/>
    </source>
</evidence>
<keyword evidence="8" id="KW-1185">Reference proteome</keyword>
<gene>
    <name evidence="7" type="ORF">K7C98_39890</name>
</gene>
<protein>
    <recommendedName>
        <fullName evidence="6">HTTM-like domain-containing protein</fullName>
    </recommendedName>
</protein>
<reference evidence="7" key="1">
    <citation type="submission" date="2021-08" db="EMBL/GenBank/DDBJ databases">
        <authorList>
            <person name="Stevens D.C."/>
        </authorList>
    </citation>
    <scope>NUCLEOTIDE SEQUENCE</scope>
    <source>
        <strain evidence="7">DSM 53165</strain>
    </source>
</reference>
<evidence type="ECO:0000256" key="3">
    <source>
        <dbReference type="ARBA" id="ARBA00022989"/>
    </source>
</evidence>
<keyword evidence="3 5" id="KW-1133">Transmembrane helix</keyword>
<keyword evidence="2 5" id="KW-0812">Transmembrane</keyword>
<name>A0ABS7U548_9BACT</name>
<comment type="subcellular location">
    <subcellularLocation>
        <location evidence="1">Endomembrane system</location>
        <topology evidence="1">Multi-pass membrane protein</topology>
    </subcellularLocation>
</comment>
<dbReference type="RefSeq" id="WP_224197177.1">
    <property type="nucleotide sequence ID" value="NZ_JAIRAU010000057.1"/>
</dbReference>
<proteinExistence type="predicted"/>
<evidence type="ECO:0000313" key="7">
    <source>
        <dbReference type="EMBL" id="MBZ5715435.1"/>
    </source>
</evidence>
<feature type="transmembrane region" description="Helical" evidence="5">
    <location>
        <begin position="374"/>
        <end position="396"/>
    </location>
</feature>
<dbReference type="InterPro" id="IPR052964">
    <property type="entry name" value="Sporulation_signal_mat"/>
</dbReference>
<dbReference type="PANTHER" id="PTHR39535">
    <property type="entry name" value="SPORULATION-DELAYING PROTEIN SDPB"/>
    <property type="match status" value="1"/>
</dbReference>
<feature type="transmembrane region" description="Helical" evidence="5">
    <location>
        <begin position="335"/>
        <end position="359"/>
    </location>
</feature>
<dbReference type="EMBL" id="JAIRAU010000057">
    <property type="protein sequence ID" value="MBZ5715435.1"/>
    <property type="molecule type" value="Genomic_DNA"/>
</dbReference>
<feature type="transmembrane region" description="Helical" evidence="5">
    <location>
        <begin position="20"/>
        <end position="40"/>
    </location>
</feature>
<comment type="caution">
    <text evidence="7">The sequence shown here is derived from an EMBL/GenBank/DDBJ whole genome shotgun (WGS) entry which is preliminary data.</text>
</comment>
<dbReference type="Proteomes" id="UP001139031">
    <property type="component" value="Unassembled WGS sequence"/>
</dbReference>
<keyword evidence="4 5" id="KW-0472">Membrane</keyword>